<gene>
    <name evidence="1" type="ORF">S12H4_39798</name>
</gene>
<feature type="non-terminal residue" evidence="1">
    <location>
        <position position="59"/>
    </location>
</feature>
<dbReference type="EMBL" id="BARW01024093">
    <property type="protein sequence ID" value="GAI88751.1"/>
    <property type="molecule type" value="Genomic_DNA"/>
</dbReference>
<dbReference type="AlphaFoldDB" id="X1TBJ8"/>
<organism evidence="1">
    <name type="scientific">marine sediment metagenome</name>
    <dbReference type="NCBI Taxonomy" id="412755"/>
    <lineage>
        <taxon>unclassified sequences</taxon>
        <taxon>metagenomes</taxon>
        <taxon>ecological metagenomes</taxon>
    </lineage>
</organism>
<name>X1TBJ8_9ZZZZ</name>
<comment type="caution">
    <text evidence="1">The sequence shown here is derived from an EMBL/GenBank/DDBJ whole genome shotgun (WGS) entry which is preliminary data.</text>
</comment>
<protein>
    <submittedName>
        <fullName evidence="1">Uncharacterized protein</fullName>
    </submittedName>
</protein>
<reference evidence="1" key="1">
    <citation type="journal article" date="2014" name="Front. Microbiol.">
        <title>High frequency of phylogenetically diverse reductive dehalogenase-homologous genes in deep subseafloor sedimentary metagenomes.</title>
        <authorList>
            <person name="Kawai M."/>
            <person name="Futagami T."/>
            <person name="Toyoda A."/>
            <person name="Takaki Y."/>
            <person name="Nishi S."/>
            <person name="Hori S."/>
            <person name="Arai W."/>
            <person name="Tsubouchi T."/>
            <person name="Morono Y."/>
            <person name="Uchiyama I."/>
            <person name="Ito T."/>
            <person name="Fujiyama A."/>
            <person name="Inagaki F."/>
            <person name="Takami H."/>
        </authorList>
    </citation>
    <scope>NUCLEOTIDE SEQUENCE</scope>
    <source>
        <strain evidence="1">Expedition CK06-06</strain>
    </source>
</reference>
<evidence type="ECO:0000313" key="1">
    <source>
        <dbReference type="EMBL" id="GAI88751.1"/>
    </source>
</evidence>
<sequence length="59" mass="6901">MFRNSGEFCSADTADGHHHEISVTEQVMRFVELPLRHANHEERTIVRLVAAMEERQRQP</sequence>
<proteinExistence type="predicted"/>
<accession>X1TBJ8</accession>